<evidence type="ECO:0000256" key="1">
    <source>
        <dbReference type="ARBA" id="ARBA00022723"/>
    </source>
</evidence>
<feature type="compositionally biased region" description="Polar residues" evidence="3">
    <location>
        <begin position="1175"/>
        <end position="1184"/>
    </location>
</feature>
<proteinExistence type="predicted"/>
<reference evidence="5 6" key="1">
    <citation type="submission" date="2020-08" db="EMBL/GenBank/DDBJ databases">
        <title>Genomic Encyclopedia of Type Strains, Phase IV (KMG-IV): sequencing the most valuable type-strain genomes for metagenomic binning, comparative biology and taxonomic classification.</title>
        <authorList>
            <person name="Goeker M."/>
        </authorList>
    </citation>
    <scope>NUCLEOTIDE SEQUENCE [LARGE SCALE GENOMIC DNA]</scope>
    <source>
        <strain evidence="5 6">DSM 106739</strain>
    </source>
</reference>
<feature type="region of interest" description="Disordered" evidence="3">
    <location>
        <begin position="1161"/>
        <end position="1188"/>
    </location>
</feature>
<evidence type="ECO:0000313" key="6">
    <source>
        <dbReference type="Proteomes" id="UP000561045"/>
    </source>
</evidence>
<keyword evidence="2" id="KW-0106">Calcium</keyword>
<evidence type="ECO:0000259" key="4">
    <source>
        <dbReference type="Pfam" id="PF05567"/>
    </source>
</evidence>
<dbReference type="RefSeq" id="WP_183630639.1">
    <property type="nucleotide sequence ID" value="NZ_BAABLE010000011.1"/>
</dbReference>
<sequence length="1245" mass="132772">MQISNGLKRKLAGGLASVLGIAWLPAMAAPLALSQAPLFLAIPQKPNLLVTLDDSGSMTWAYVPDAYGSDMQTGTSFSPKRIFSADYNSMYYNPATTYSPPLKADGTSFSTSFSAAYYNGFDPSQGSVDLRTAYRPTKDYNPTGASHTLATHPNDLTALGVATKTTAGPAYYYTLDKTNSGCASPFTADACYDVHLVTAETAAQQQNFANWYSFYRTRNLAVASAATLAFSQLDGGIRLAYQSINKCNSFNDSCQGWDSVGRKNKIRRFESNKADFYNWLSRLPASGSTPLRTAYQRVGNYVMNASLGDGDVYAFDPNVSGGANPKYACRSTYAVLMTDGMWNSDTPTACTGVAGCTSSDIDGTGYTLPDGKVYSPINPYKDGTGTANNLADIAFAYWSRDLRTDIGNQIIRRRADKDPTKTSPDATVLSKWTDAEYWAAQNDPANWQHIGLYAIGLGLAKGLPLATPPLTWDPAVGTFGGSYPDIVSGATTWPVVSAGTDNPAKIADLWHAAINGRGRFYAAESASDVVKAFAEIVAAINTTEAAAGAAAANTQSFVAGAATYISVYHPNASPAKDTAIRPWWAALTSSDSQLWWGDMEKLPLVKTTGSPLDISSTPTWSAAAGLIHDASVVATPNKYVDARTILSYDPSKTGSAGAIPFRWASLSSSQQTAITGATSPRTGADRLNWLRGDATYEGDYDASSGKGGLRARPVTKLGDIVYSSPVLVSTPKDGWPDPTYAAFRSAKSSRTGVIYVGANDGMLHGFRESDGKEILGYVPSEVYPYLRTLTEASYPHRAYVDGHIQINDAQFSDGWHTVLVSGLRAGGKGYFALDVTTPSFSEGSPGSTVLWEFNSTTDSANIGYSYGRPVIAKLRNGKWAAIFGNGYNSTSGKAGLYIAYIEAGKSGWVSGSNFRFIDTGATVGASPNGLSSPAVIDIDGDGTADYAYAGDLYGNVWKFDLTSTSMAAWSVSKKLFSAVDTGGKAQPITTAPEVMLHPKGGYMVLVGTGKAIEDIDMADQSLQSFYGIWDSSSPDTITRSRMLQHVFTLTDTETPVNPATGVTYSWELRTVDKNTPNWYDPATNPTGQLGWYVDLKEGVSTLAAIGERVIEDPQALNGHVLFVSATPTNDPCNGGGSGWINEMDAITGARLPVPPFDLNEDLKYDDSDKMDTATEGRQSPTSRRVSPVGGLPVVIKDKTICPASGCGPASLTCNRLVKRSDGSVEVISGMCPASTGRLNWRDLTR</sequence>
<dbReference type="GO" id="GO:0046872">
    <property type="term" value="F:metal ion binding"/>
    <property type="evidence" value="ECO:0007669"/>
    <property type="project" value="UniProtKB-KW"/>
</dbReference>
<name>A0A840BGD8_9RHOO</name>
<dbReference type="InterPro" id="IPR008707">
    <property type="entry name" value="B-propeller_PilY1"/>
</dbReference>
<dbReference type="AlphaFoldDB" id="A0A840BGD8"/>
<feature type="domain" description="PilY1 beta-propeller" evidence="4">
    <location>
        <begin position="717"/>
        <end position="1035"/>
    </location>
</feature>
<evidence type="ECO:0000313" key="5">
    <source>
        <dbReference type="EMBL" id="MBB4010738.1"/>
    </source>
</evidence>
<keyword evidence="6" id="KW-1185">Reference proteome</keyword>
<dbReference type="Proteomes" id="UP000561045">
    <property type="component" value="Unassembled WGS sequence"/>
</dbReference>
<comment type="caution">
    <text evidence="5">The sequence shown here is derived from an EMBL/GenBank/DDBJ whole genome shotgun (WGS) entry which is preliminary data.</text>
</comment>
<keyword evidence="1" id="KW-0479">Metal-binding</keyword>
<evidence type="ECO:0000256" key="2">
    <source>
        <dbReference type="ARBA" id="ARBA00022837"/>
    </source>
</evidence>
<dbReference type="EMBL" id="JACIET010000001">
    <property type="protein sequence ID" value="MBB4010738.1"/>
    <property type="molecule type" value="Genomic_DNA"/>
</dbReference>
<gene>
    <name evidence="5" type="ORF">GGR36_000046</name>
</gene>
<dbReference type="Pfam" id="PF05567">
    <property type="entry name" value="T4P_PilY1"/>
    <property type="match status" value="1"/>
</dbReference>
<protein>
    <submittedName>
        <fullName evidence="5">Type IV pilus assembly protein PilY1</fullName>
    </submittedName>
</protein>
<accession>A0A840BGD8</accession>
<organism evidence="5 6">
    <name type="scientific">Niveibacterium umoris</name>
    <dbReference type="NCBI Taxonomy" id="1193620"/>
    <lineage>
        <taxon>Bacteria</taxon>
        <taxon>Pseudomonadati</taxon>
        <taxon>Pseudomonadota</taxon>
        <taxon>Betaproteobacteria</taxon>
        <taxon>Rhodocyclales</taxon>
        <taxon>Rhodocyclaceae</taxon>
        <taxon>Niveibacterium</taxon>
    </lineage>
</organism>
<evidence type="ECO:0000256" key="3">
    <source>
        <dbReference type="SAM" id="MobiDB-lite"/>
    </source>
</evidence>
<feature type="compositionally biased region" description="Basic and acidic residues" evidence="3">
    <location>
        <begin position="1161"/>
        <end position="1174"/>
    </location>
</feature>